<evidence type="ECO:0000313" key="4">
    <source>
        <dbReference type="Proteomes" id="UP000285376"/>
    </source>
</evidence>
<dbReference type="GO" id="GO:0035556">
    <property type="term" value="P:intracellular signal transduction"/>
    <property type="evidence" value="ECO:0007669"/>
    <property type="project" value="InterPro"/>
</dbReference>
<dbReference type="AlphaFoldDB" id="A0A417Z3N3"/>
<evidence type="ECO:0000259" key="2">
    <source>
        <dbReference type="PROSITE" id="PS50125"/>
    </source>
</evidence>
<dbReference type="Proteomes" id="UP000285376">
    <property type="component" value="Unassembled WGS sequence"/>
</dbReference>
<comment type="similarity">
    <text evidence="1">Belongs to the adenylyl cyclase class-3 family.</text>
</comment>
<dbReference type="GO" id="GO:0006171">
    <property type="term" value="P:cAMP biosynthetic process"/>
    <property type="evidence" value="ECO:0007669"/>
    <property type="project" value="TreeGrafter"/>
</dbReference>
<dbReference type="InterPro" id="IPR029787">
    <property type="entry name" value="Nucleotide_cyclase"/>
</dbReference>
<reference evidence="3 4" key="1">
    <citation type="submission" date="2018-08" db="EMBL/GenBank/DDBJ databases">
        <title>Whole genome sequence analysis of Dermacoccus abyssi bacteria isolated from Deep Mariana trench Micromonospora spp reveals genes involved in the environmental adaptation and production of secondary metabolites.</title>
        <authorList>
            <person name="Abdel-Mageed W.M."/>
            <person name="Lehri B."/>
            <person name="Nouioui I."/>
            <person name="Goodfellow I."/>
            <person name="Jaspars M."/>
            <person name="Karlyshev A."/>
        </authorList>
    </citation>
    <scope>NUCLEOTIDE SEQUENCE [LARGE SCALE GENOMIC DNA]</scope>
    <source>
        <strain evidence="3 4">MT1.1</strain>
    </source>
</reference>
<dbReference type="SUPFAM" id="SSF55073">
    <property type="entry name" value="Nucleotide cyclase"/>
    <property type="match status" value="1"/>
</dbReference>
<dbReference type="RefSeq" id="WP_118913635.1">
    <property type="nucleotide sequence ID" value="NZ_CBCRVH010000005.1"/>
</dbReference>
<dbReference type="CDD" id="cd07302">
    <property type="entry name" value="CHD"/>
    <property type="match status" value="1"/>
</dbReference>
<feature type="domain" description="Guanylate cyclase" evidence="2">
    <location>
        <begin position="178"/>
        <end position="287"/>
    </location>
</feature>
<proteinExistence type="inferred from homology"/>
<dbReference type="InterPro" id="IPR050697">
    <property type="entry name" value="Adenylyl/Guanylyl_Cyclase_3/4"/>
</dbReference>
<name>A0A417Z3N3_9MICO</name>
<dbReference type="Pfam" id="PF00211">
    <property type="entry name" value="Guanylate_cyc"/>
    <property type="match status" value="1"/>
</dbReference>
<dbReference type="EMBL" id="QWLM01000010">
    <property type="protein sequence ID" value="RHW45317.1"/>
    <property type="molecule type" value="Genomic_DNA"/>
</dbReference>
<dbReference type="GO" id="GO:0004016">
    <property type="term" value="F:adenylate cyclase activity"/>
    <property type="evidence" value="ECO:0007669"/>
    <property type="project" value="UniProtKB-ARBA"/>
</dbReference>
<dbReference type="PANTHER" id="PTHR43081:SF19">
    <property type="entry name" value="PH-SENSITIVE ADENYLATE CYCLASE RV1264"/>
    <property type="match status" value="1"/>
</dbReference>
<comment type="caution">
    <text evidence="3">The sequence shown here is derived from an EMBL/GenBank/DDBJ whole genome shotgun (WGS) entry which is preliminary data.</text>
</comment>
<dbReference type="SMART" id="SM00044">
    <property type="entry name" value="CYCc"/>
    <property type="match status" value="1"/>
</dbReference>
<sequence>MSEIPHQFTADDSTFIDGIERILMGSSRRYRRRELSEHAGVDPEETRRVWRALGFVNSREGDVAFSDTDLRALRAAMSLTATHDLDVDTLLGLARALGRTTDRLAMWQTQLVADMISQRQDAPPEGKELAKATARTMADLADDLEPIMNYVWRRNLSVALSRLLADAQPESHLGVVRTVGFADLVSFTRLARSLSESDLAALVTRFEAMASDIVSEHSGAVVKMVGDEVLFSHQDPAGASRIARALKEASETDDVIPRMRVGLSTGRVLARLGDVYGTTVNRAARLTNAAEAGQILIDETTADALRHDPQSTLRAHEALDLAGIGTSPTWVLL</sequence>
<dbReference type="PANTHER" id="PTHR43081">
    <property type="entry name" value="ADENYLATE CYCLASE, TERMINAL-DIFFERENTIATION SPECIFIC-RELATED"/>
    <property type="match status" value="1"/>
</dbReference>
<dbReference type="Gene3D" id="3.30.70.1230">
    <property type="entry name" value="Nucleotide cyclase"/>
    <property type="match status" value="1"/>
</dbReference>
<evidence type="ECO:0000256" key="1">
    <source>
        <dbReference type="ARBA" id="ARBA00005381"/>
    </source>
</evidence>
<dbReference type="PROSITE" id="PS50125">
    <property type="entry name" value="GUANYLATE_CYCLASE_2"/>
    <property type="match status" value="1"/>
</dbReference>
<dbReference type="InterPro" id="IPR001054">
    <property type="entry name" value="A/G_cyclase"/>
</dbReference>
<protein>
    <submittedName>
        <fullName evidence="3">Adenylate/guanylate cyclase domain-containing protein</fullName>
    </submittedName>
</protein>
<gene>
    <name evidence="3" type="ORF">D1832_09395</name>
</gene>
<organism evidence="3 4">
    <name type="scientific">Dermacoccus abyssi</name>
    <dbReference type="NCBI Taxonomy" id="322596"/>
    <lineage>
        <taxon>Bacteria</taxon>
        <taxon>Bacillati</taxon>
        <taxon>Actinomycetota</taxon>
        <taxon>Actinomycetes</taxon>
        <taxon>Micrococcales</taxon>
        <taxon>Dermacoccaceae</taxon>
        <taxon>Dermacoccus</taxon>
    </lineage>
</organism>
<accession>A0A417Z3N3</accession>
<evidence type="ECO:0000313" key="3">
    <source>
        <dbReference type="EMBL" id="RHW45317.1"/>
    </source>
</evidence>